<sequence length="733" mass="77711">MMNNLGEAVPRHDGPIKVTGAALYAGDRNLPTQLYAVFVSATIPAGRVVSIDVTAALARVGVVKVLKASDMPRVHRKLDEISVPPLATRFIPMQSDEIVHEGQPVAIVLAESLQAAEAGAAVVRVRYERRPFIVPDNAPAADVAPEKGHYSKANALEFHKGDAAGAIAGAAFRAGGAYTQPSRHGNPMEPCAILAVWEGQKLTVYDAVQHLPAVQNTLAAAFGIDSAHVRVIAPHTGGGFGTKAFVWPHEILASMAARVVGRPVKMVLTRQQQYSMVGYQPQMTQEVQLGSDSQGKLLGISHQVVNVTGMTDDYVEFGAVPARSFYACENISATHRVRRGHVVLPTFMRSPWDGPGSWALGSAMDELARSLNVDPLDLRLTNYTETDPESGKPWSSKKLREAYDEGARRFRWRERPKGGTLDGHWRIGCGMADCSQGQARFHSTARVRLRADGTAQLESSFCDIGTGPATAFPQIAAEVLGLDPSQVTALSGDTNLPYAGPTYGSATTISTGAAVQRAAQDVRSRLARLAGWPADQVSLQGGRIAYAGTSRTIQDVLGEAGVAELASDGAFDLPGNARVDMGSPGFPTRSFGVIFVEVGVDPDLGLLRLRRATGVYSAGRIINSTTSRSQMIGGIVWGWGMAAMEGSHYEPALGRWLAKDLAGVPIPVNADIPPDIDVAFVDEFDANSGPLGAKGIGELGATGVAAAIANAVFDAIGVRVRDLPITPDKLVKT</sequence>
<dbReference type="EMBL" id="JAOALG010000002">
    <property type="protein sequence ID" value="MEQ5843531.1"/>
    <property type="molecule type" value="Genomic_DNA"/>
</dbReference>
<dbReference type="InterPro" id="IPR008274">
    <property type="entry name" value="AldOxase/xan_DH_MoCoBD1"/>
</dbReference>
<dbReference type="SMART" id="SM01008">
    <property type="entry name" value="Ald_Xan_dh_C"/>
    <property type="match status" value="1"/>
</dbReference>
<dbReference type="InterPro" id="IPR000674">
    <property type="entry name" value="Ald_Oxase/Xan_DH_a/b"/>
</dbReference>
<feature type="domain" description="Aldehyde oxidase/xanthine dehydrogenase a/b hammerhead" evidence="3">
    <location>
        <begin position="19"/>
        <end position="131"/>
    </location>
</feature>
<dbReference type="InterPro" id="IPR046867">
    <property type="entry name" value="AldOxase/xan_DH_MoCoBD2"/>
</dbReference>
<dbReference type="InterPro" id="IPR037165">
    <property type="entry name" value="AldOxase/xan_DH_Mopterin-bd_sf"/>
</dbReference>
<comment type="caution">
    <text evidence="4">The sequence shown here is derived from an EMBL/GenBank/DDBJ whole genome shotgun (WGS) entry which is preliminary data.</text>
</comment>
<gene>
    <name evidence="4" type="ORF">N0A02_29155</name>
</gene>
<name>A0ABV1LX99_9BURK</name>
<reference evidence="4 5" key="1">
    <citation type="journal article" date="2024" name="Chem. Sci.">
        <title>Discovery of a lagriamide polyketide by integrated genome mining, isotopic labeling, and untargeted metabolomics.</title>
        <authorList>
            <person name="Fergusson C.H."/>
            <person name="Saulog J."/>
            <person name="Paulo B.S."/>
            <person name="Wilson D.M."/>
            <person name="Liu D.Y."/>
            <person name="Morehouse N.J."/>
            <person name="Waterworth S."/>
            <person name="Barkei J."/>
            <person name="Gray C.A."/>
            <person name="Kwan J.C."/>
            <person name="Eustaquio A.S."/>
            <person name="Linington R.G."/>
        </authorList>
    </citation>
    <scope>NUCLEOTIDE SEQUENCE [LARGE SCALE GENOMIC DNA]</scope>
    <source>
        <strain evidence="4 5">RL17-338-BIF-B</strain>
    </source>
</reference>
<evidence type="ECO:0000259" key="3">
    <source>
        <dbReference type="SMART" id="SM01008"/>
    </source>
</evidence>
<dbReference type="Gene3D" id="3.90.1170.50">
    <property type="entry name" value="Aldehyde oxidase/xanthine dehydrogenase, a/b hammerhead"/>
    <property type="match status" value="1"/>
</dbReference>
<dbReference type="InterPro" id="IPR016208">
    <property type="entry name" value="Ald_Oxase/xanthine_DH-like"/>
</dbReference>
<accession>A0ABV1LX99</accession>
<keyword evidence="1" id="KW-0500">Molybdenum</keyword>
<protein>
    <submittedName>
        <fullName evidence="4">Xanthine dehydrogenase family protein molybdopterin-binding subunit</fullName>
    </submittedName>
</protein>
<dbReference type="Pfam" id="PF20256">
    <property type="entry name" value="MoCoBD_2"/>
    <property type="match status" value="1"/>
</dbReference>
<evidence type="ECO:0000256" key="1">
    <source>
        <dbReference type="ARBA" id="ARBA00022505"/>
    </source>
</evidence>
<dbReference type="Pfam" id="PF01315">
    <property type="entry name" value="Ald_Xan_dh_C"/>
    <property type="match status" value="1"/>
</dbReference>
<keyword evidence="2" id="KW-0560">Oxidoreductase</keyword>
<dbReference type="Proteomes" id="UP001469089">
    <property type="component" value="Unassembled WGS sequence"/>
</dbReference>
<dbReference type="PANTHER" id="PTHR11908">
    <property type="entry name" value="XANTHINE DEHYDROGENASE"/>
    <property type="match status" value="1"/>
</dbReference>
<dbReference type="InterPro" id="IPR036856">
    <property type="entry name" value="Ald_Oxase/Xan_DH_a/b_sf"/>
</dbReference>
<dbReference type="Gene3D" id="3.30.365.10">
    <property type="entry name" value="Aldehyde oxidase/xanthine dehydrogenase, molybdopterin binding domain"/>
    <property type="match status" value="4"/>
</dbReference>
<evidence type="ECO:0000256" key="2">
    <source>
        <dbReference type="ARBA" id="ARBA00023002"/>
    </source>
</evidence>
<dbReference type="RefSeq" id="WP_349545172.1">
    <property type="nucleotide sequence ID" value="NZ_JAOALG010000002.1"/>
</dbReference>
<evidence type="ECO:0000313" key="5">
    <source>
        <dbReference type="Proteomes" id="UP001469089"/>
    </source>
</evidence>
<keyword evidence="5" id="KW-1185">Reference proteome</keyword>
<organism evidence="4 5">
    <name type="scientific">Paraburkholderia acidicola</name>
    <dbReference type="NCBI Taxonomy" id="1912599"/>
    <lineage>
        <taxon>Bacteria</taxon>
        <taxon>Pseudomonadati</taxon>
        <taxon>Pseudomonadota</taxon>
        <taxon>Betaproteobacteria</taxon>
        <taxon>Burkholderiales</taxon>
        <taxon>Burkholderiaceae</taxon>
        <taxon>Paraburkholderia</taxon>
    </lineage>
</organism>
<dbReference type="Pfam" id="PF02738">
    <property type="entry name" value="MoCoBD_1"/>
    <property type="match status" value="1"/>
</dbReference>
<evidence type="ECO:0000313" key="4">
    <source>
        <dbReference type="EMBL" id="MEQ5843531.1"/>
    </source>
</evidence>
<dbReference type="SUPFAM" id="SSF56003">
    <property type="entry name" value="Molybdenum cofactor-binding domain"/>
    <property type="match status" value="1"/>
</dbReference>
<dbReference type="PANTHER" id="PTHR11908:SF132">
    <property type="entry name" value="ALDEHYDE OXIDASE 1-RELATED"/>
    <property type="match status" value="1"/>
</dbReference>
<dbReference type="SUPFAM" id="SSF54665">
    <property type="entry name" value="CO dehydrogenase molybdoprotein N-domain-like"/>
    <property type="match status" value="1"/>
</dbReference>
<proteinExistence type="predicted"/>